<keyword evidence="4 6" id="KW-0697">Rotamase</keyword>
<reference evidence="9" key="1">
    <citation type="submission" date="2016-02" db="EMBL/GenBank/DDBJ databases">
        <authorList>
            <person name="Shin S.-K."/>
            <person name="Yi H."/>
            <person name="Kim E."/>
        </authorList>
    </citation>
    <scope>NUCLEOTIDE SEQUENCE [LARGE SCALE GENOMIC DNA]</scope>
    <source>
        <strain evidence="9">LPB0003</strain>
    </source>
</reference>
<name>A0A1B8TT04_9FLAO</name>
<gene>
    <name evidence="8" type="ORF">LPB3_11920</name>
</gene>
<dbReference type="EC" id="5.2.1.8" evidence="3 6"/>
<accession>A0A1B8TT04</accession>
<dbReference type="InterPro" id="IPR001179">
    <property type="entry name" value="PPIase_FKBP_dom"/>
</dbReference>
<comment type="catalytic activity">
    <reaction evidence="1 6">
        <text>[protein]-peptidylproline (omega=180) = [protein]-peptidylproline (omega=0)</text>
        <dbReference type="Rhea" id="RHEA:16237"/>
        <dbReference type="Rhea" id="RHEA-COMP:10747"/>
        <dbReference type="Rhea" id="RHEA-COMP:10748"/>
        <dbReference type="ChEBI" id="CHEBI:83833"/>
        <dbReference type="ChEBI" id="CHEBI:83834"/>
        <dbReference type="EC" id="5.2.1.8"/>
    </reaction>
</comment>
<evidence type="ECO:0000313" key="9">
    <source>
        <dbReference type="Proteomes" id="UP000092584"/>
    </source>
</evidence>
<dbReference type="STRING" id="1774273.LPB03_11910"/>
<dbReference type="KEGG" id="pob:LPB03_11910"/>
<dbReference type="InterPro" id="IPR046357">
    <property type="entry name" value="PPIase_dom_sf"/>
</dbReference>
<dbReference type="Gene3D" id="3.10.50.40">
    <property type="match status" value="1"/>
</dbReference>
<evidence type="ECO:0000256" key="6">
    <source>
        <dbReference type="PROSITE-ProRule" id="PRU00277"/>
    </source>
</evidence>
<comment type="similarity">
    <text evidence="2">Belongs to the FKBP-type PPIase family.</text>
</comment>
<evidence type="ECO:0000256" key="3">
    <source>
        <dbReference type="ARBA" id="ARBA00013194"/>
    </source>
</evidence>
<dbReference type="PANTHER" id="PTHR43811:SF19">
    <property type="entry name" value="39 KDA FK506-BINDING NUCLEAR PROTEIN"/>
    <property type="match status" value="1"/>
</dbReference>
<dbReference type="PANTHER" id="PTHR43811">
    <property type="entry name" value="FKBP-TYPE PEPTIDYL-PROLYL CIS-TRANS ISOMERASE FKPA"/>
    <property type="match status" value="1"/>
</dbReference>
<dbReference type="Gene3D" id="2.130.10.10">
    <property type="entry name" value="YVTN repeat-like/Quinoprotein amine dehydrogenase"/>
    <property type="match status" value="2"/>
</dbReference>
<protein>
    <recommendedName>
        <fullName evidence="3 6">peptidylprolyl isomerase</fullName>
        <ecNumber evidence="3 6">5.2.1.8</ecNumber>
    </recommendedName>
</protein>
<dbReference type="Pfam" id="PF14870">
    <property type="entry name" value="PSII_BNR"/>
    <property type="match status" value="1"/>
</dbReference>
<organism evidence="8 9">
    <name type="scientific">Polaribacter vadi</name>
    <dbReference type="NCBI Taxonomy" id="1774273"/>
    <lineage>
        <taxon>Bacteria</taxon>
        <taxon>Pseudomonadati</taxon>
        <taxon>Bacteroidota</taxon>
        <taxon>Flavobacteriia</taxon>
        <taxon>Flavobacteriales</taxon>
        <taxon>Flavobacteriaceae</taxon>
    </lineage>
</organism>
<evidence type="ECO:0000259" key="7">
    <source>
        <dbReference type="PROSITE" id="PS50059"/>
    </source>
</evidence>
<dbReference type="Pfam" id="PF00254">
    <property type="entry name" value="FKBP_C"/>
    <property type="match status" value="1"/>
</dbReference>
<dbReference type="InterPro" id="IPR028203">
    <property type="entry name" value="PSII_CF48-like_dom"/>
</dbReference>
<evidence type="ECO:0000256" key="2">
    <source>
        <dbReference type="ARBA" id="ARBA00006577"/>
    </source>
</evidence>
<dbReference type="InterPro" id="IPR015943">
    <property type="entry name" value="WD40/YVTN_repeat-like_dom_sf"/>
</dbReference>
<dbReference type="PROSITE" id="PS50059">
    <property type="entry name" value="FKBP_PPIASE"/>
    <property type="match status" value="1"/>
</dbReference>
<evidence type="ECO:0000256" key="5">
    <source>
        <dbReference type="ARBA" id="ARBA00023235"/>
    </source>
</evidence>
<dbReference type="Proteomes" id="UP000092584">
    <property type="component" value="Unassembled WGS sequence"/>
</dbReference>
<keyword evidence="9" id="KW-1185">Reference proteome</keyword>
<proteinExistence type="inferred from homology"/>
<feature type="domain" description="PPIase FKBP-type" evidence="7">
    <location>
        <begin position="40"/>
        <end position="127"/>
    </location>
</feature>
<dbReference type="EMBL" id="LSFM01000023">
    <property type="protein sequence ID" value="OBY62843.1"/>
    <property type="molecule type" value="Genomic_DNA"/>
</dbReference>
<evidence type="ECO:0000256" key="4">
    <source>
        <dbReference type="ARBA" id="ARBA00023110"/>
    </source>
</evidence>
<keyword evidence="5 6" id="KW-0413">Isomerase</keyword>
<dbReference type="AlphaFoldDB" id="A0A1B8TT04"/>
<evidence type="ECO:0000256" key="1">
    <source>
        <dbReference type="ARBA" id="ARBA00000971"/>
    </source>
</evidence>
<dbReference type="SUPFAM" id="SSF54534">
    <property type="entry name" value="FKBP-like"/>
    <property type="match status" value="1"/>
</dbReference>
<dbReference type="GO" id="GO:0003755">
    <property type="term" value="F:peptidyl-prolyl cis-trans isomerase activity"/>
    <property type="evidence" value="ECO:0007669"/>
    <property type="project" value="UniProtKB-KW"/>
</dbReference>
<dbReference type="SUPFAM" id="SSF50939">
    <property type="entry name" value="Sialidases"/>
    <property type="match status" value="1"/>
</dbReference>
<sequence>MIALNCNSNKKAKDESFTKTSTGLEYKILKEGNGESAKVGQEVLIHETMSYMNDSLLFDSRTLPNPVKVLVGGSQAIAGVDETLVGMKIGEIKKLIVPPKLSKRKGEHNFPHPDSTLLYEVELIDILELKNRPEAVYFSDNNGETWINKNKGLPESTTISSIATNENTIGILSKAKGVYTFDFQNDSWKSIQTEKVILENNPTAIALLKNNIYVGTQLGGVYYTKDMGEHWEQINEGLDNLTIRRFQNIGQKLFVGTNAGLFSLRANNTIWENEFANNTMQVNGITEFDGNTYIGTTQGAFTSPIGQKDWKKVLSDYTLHNISSDDKHIYAMTYNELLFSTDKGATWQSLQKGLPKELYTFNVIKNGNSVFAGQWDGVYRKNSDYETWQSYSNGLPSNLSLTNMKLFKGTIVVSGNERGLRKGMTTNK</sequence>
<comment type="caution">
    <text evidence="8">The sequence shown here is derived from an EMBL/GenBank/DDBJ whole genome shotgun (WGS) entry which is preliminary data.</text>
</comment>
<evidence type="ECO:0000313" key="8">
    <source>
        <dbReference type="EMBL" id="OBY62843.1"/>
    </source>
</evidence>
<dbReference type="InterPro" id="IPR036278">
    <property type="entry name" value="Sialidase_sf"/>
</dbReference>
<dbReference type="SUPFAM" id="SSF110296">
    <property type="entry name" value="Oligoxyloglucan reducing end-specific cellobiohydrolase"/>
    <property type="match status" value="1"/>
</dbReference>